<name>A0A484I3N6_9ARCH</name>
<keyword evidence="3" id="KW-1185">Reference proteome</keyword>
<dbReference type="AlphaFoldDB" id="A0A484I3N6"/>
<dbReference type="EMBL" id="LR216287">
    <property type="protein sequence ID" value="VFJ12374.1"/>
    <property type="molecule type" value="Genomic_DNA"/>
</dbReference>
<dbReference type="Gene3D" id="1.20.1250.20">
    <property type="entry name" value="MFS general substrate transporter like domains"/>
    <property type="match status" value="1"/>
</dbReference>
<evidence type="ECO:0000313" key="3">
    <source>
        <dbReference type="Proteomes" id="UP000294299"/>
    </source>
</evidence>
<evidence type="ECO:0000313" key="2">
    <source>
        <dbReference type="EMBL" id="VFJ12374.1"/>
    </source>
</evidence>
<keyword evidence="1" id="KW-0812">Transmembrane</keyword>
<protein>
    <recommendedName>
        <fullName evidence="4">Major facilitator superfamily (MFS) profile domain-containing protein</fullName>
    </recommendedName>
</protein>
<evidence type="ECO:0000256" key="1">
    <source>
        <dbReference type="SAM" id="Phobius"/>
    </source>
</evidence>
<keyword evidence="1" id="KW-1133">Transmembrane helix</keyword>
<sequence>MIGAPLLGRWSDTIGRKKVLLISNGGTFLGWIIFLTALLLPVWNIYGVDTVILGTFVITLPINDFQ</sequence>
<evidence type="ECO:0008006" key="4">
    <source>
        <dbReference type="Google" id="ProtNLM"/>
    </source>
</evidence>
<accession>A0A484I3N6</accession>
<keyword evidence="1" id="KW-0472">Membrane</keyword>
<proteinExistence type="predicted"/>
<dbReference type="KEGG" id="nfn:NFRAN_0053"/>
<feature type="transmembrane region" description="Helical" evidence="1">
    <location>
        <begin position="19"/>
        <end position="39"/>
    </location>
</feature>
<dbReference type="Proteomes" id="UP000294299">
    <property type="component" value="Chromosome NFRAN"/>
</dbReference>
<dbReference type="GeneID" id="300401639"/>
<reference evidence="2 3" key="1">
    <citation type="submission" date="2019-02" db="EMBL/GenBank/DDBJ databases">
        <authorList>
            <person name="Lehtovirta-Morley E L."/>
        </authorList>
    </citation>
    <scope>NUCLEOTIDE SEQUENCE [LARGE SCALE GENOMIC DNA]</scope>
    <source>
        <strain evidence="2">NFRAN1</strain>
    </source>
</reference>
<dbReference type="InterPro" id="IPR036259">
    <property type="entry name" value="MFS_trans_sf"/>
</dbReference>
<gene>
    <name evidence="2" type="ORF">NFRAN_0053</name>
</gene>
<organism evidence="2 3">
    <name type="scientific">Candidatus Nitrosocosmicus franklandianus</name>
    <dbReference type="NCBI Taxonomy" id="1798806"/>
    <lineage>
        <taxon>Archaea</taxon>
        <taxon>Nitrososphaerota</taxon>
        <taxon>Nitrososphaeria</taxon>
        <taxon>Nitrososphaerales</taxon>
        <taxon>Nitrososphaeraceae</taxon>
        <taxon>Candidatus Nitrosocosmicus</taxon>
    </lineage>
</organism>
<dbReference type="RefSeq" id="WP_197731076.1">
    <property type="nucleotide sequence ID" value="NZ_LR216287.1"/>
</dbReference>
<dbReference type="SUPFAM" id="SSF103473">
    <property type="entry name" value="MFS general substrate transporter"/>
    <property type="match status" value="1"/>
</dbReference>
<dbReference type="OrthoDB" id="117970at2157"/>